<dbReference type="GeneID" id="25738087"/>
<dbReference type="InterPro" id="IPR011990">
    <property type="entry name" value="TPR-like_helical_dom_sf"/>
</dbReference>
<dbReference type="Pfam" id="PF13374">
    <property type="entry name" value="TPR_10"/>
    <property type="match status" value="1"/>
</dbReference>
<protein>
    <submittedName>
        <fullName evidence="2">Uncharacterized protein</fullName>
    </submittedName>
</protein>
<reference evidence="2 3" key="1">
    <citation type="journal article" date="2013" name="BMC Genomics">
        <title>Reconstruction of the lipid metabolism for the microalga Monoraphidium neglectum from its genome sequence reveals characteristics suitable for biofuel production.</title>
        <authorList>
            <person name="Bogen C."/>
            <person name="Al-Dilaimi A."/>
            <person name="Albersmeier A."/>
            <person name="Wichmann J."/>
            <person name="Grundmann M."/>
            <person name="Rupp O."/>
            <person name="Lauersen K.J."/>
            <person name="Blifernez-Klassen O."/>
            <person name="Kalinowski J."/>
            <person name="Goesmann A."/>
            <person name="Mussgnug J.H."/>
            <person name="Kruse O."/>
        </authorList>
    </citation>
    <scope>NUCLEOTIDE SEQUENCE [LARGE SCALE GENOMIC DNA]</scope>
    <source>
        <strain evidence="2 3">SAG 48.87</strain>
    </source>
</reference>
<dbReference type="EMBL" id="KK100984">
    <property type="protein sequence ID" value="KIZ02744.1"/>
    <property type="molecule type" value="Genomic_DNA"/>
</dbReference>
<feature type="region of interest" description="Disordered" evidence="1">
    <location>
        <begin position="264"/>
        <end position="300"/>
    </location>
</feature>
<dbReference type="Proteomes" id="UP000054498">
    <property type="component" value="Unassembled WGS sequence"/>
</dbReference>
<keyword evidence="3" id="KW-1185">Reference proteome</keyword>
<dbReference type="PANTHER" id="PTHR46082">
    <property type="entry name" value="ATP/GTP-BINDING PROTEIN-RELATED"/>
    <property type="match status" value="1"/>
</dbReference>
<evidence type="ECO:0000256" key="1">
    <source>
        <dbReference type="SAM" id="MobiDB-lite"/>
    </source>
</evidence>
<dbReference type="KEGG" id="mng:MNEG_5210"/>
<dbReference type="Gene3D" id="1.25.40.10">
    <property type="entry name" value="Tetratricopeptide repeat domain"/>
    <property type="match status" value="2"/>
</dbReference>
<organism evidence="2 3">
    <name type="scientific">Monoraphidium neglectum</name>
    <dbReference type="NCBI Taxonomy" id="145388"/>
    <lineage>
        <taxon>Eukaryota</taxon>
        <taxon>Viridiplantae</taxon>
        <taxon>Chlorophyta</taxon>
        <taxon>core chlorophytes</taxon>
        <taxon>Chlorophyceae</taxon>
        <taxon>CS clade</taxon>
        <taxon>Sphaeropleales</taxon>
        <taxon>Selenastraceae</taxon>
        <taxon>Monoraphidium</taxon>
    </lineage>
</organism>
<accession>A0A0D2L7C1</accession>
<evidence type="ECO:0000313" key="2">
    <source>
        <dbReference type="EMBL" id="KIZ02744.1"/>
    </source>
</evidence>
<dbReference type="OrthoDB" id="512805at2759"/>
<dbReference type="RefSeq" id="XP_013901763.1">
    <property type="nucleotide sequence ID" value="XM_014046309.1"/>
</dbReference>
<dbReference type="InterPro" id="IPR053137">
    <property type="entry name" value="NLR-like"/>
</dbReference>
<sequence length="300" mass="31085">MGAVLKRMESHEEGKELHSRALGMALEHFGPAHPTATLARGNLVESLDQLGDREAARKLLTDAIDELKGIAAEKEAEEAAGTAVKPDEDDELAVQVHVDASKARQSMLRACMDLGRLEMKAQDFGAAKAVLFGALEVAKDKEGADSEATAAIMAALASSHRQAGELAEAAELYGQLYAINEQHSGTANQSSVMLARTLSDVCEGQGDFAAAASWAEKALAGMQGVVGVKVHPLLKAFFDAVADLKTKAGDTEGAEEVQQAWAKGMAQLQQQAGGRGGRGGRGSGAGGGGRGGRGGRRGGR</sequence>
<dbReference type="PANTHER" id="PTHR46082:SF6">
    <property type="entry name" value="AAA+ ATPASE DOMAIN-CONTAINING PROTEIN-RELATED"/>
    <property type="match status" value="1"/>
</dbReference>
<feature type="compositionally biased region" description="Gly residues" evidence="1">
    <location>
        <begin position="273"/>
        <end position="292"/>
    </location>
</feature>
<evidence type="ECO:0000313" key="3">
    <source>
        <dbReference type="Proteomes" id="UP000054498"/>
    </source>
</evidence>
<proteinExistence type="predicted"/>
<gene>
    <name evidence="2" type="ORF">MNEG_5210</name>
</gene>
<name>A0A0D2L7C1_9CHLO</name>
<dbReference type="AlphaFoldDB" id="A0A0D2L7C1"/>
<dbReference type="STRING" id="145388.A0A0D2L7C1"/>
<dbReference type="SUPFAM" id="SSF48452">
    <property type="entry name" value="TPR-like"/>
    <property type="match status" value="1"/>
</dbReference>